<dbReference type="RefSeq" id="WP_118444443.1">
    <property type="nucleotide sequence ID" value="NZ_JBCPGC010000078.1"/>
</dbReference>
<accession>A0A415SAJ3</accession>
<evidence type="ECO:0000259" key="1">
    <source>
        <dbReference type="Pfam" id="PF13173"/>
    </source>
</evidence>
<dbReference type="InterPro" id="IPR041682">
    <property type="entry name" value="AAA_14"/>
</dbReference>
<feature type="domain" description="DUF4143" evidence="2">
    <location>
        <begin position="321"/>
        <end position="405"/>
    </location>
</feature>
<proteinExistence type="predicted"/>
<dbReference type="EMBL" id="QRQE01000013">
    <property type="protein sequence ID" value="RHM77670.1"/>
    <property type="molecule type" value="Genomic_DNA"/>
</dbReference>
<evidence type="ECO:0000313" key="4">
    <source>
        <dbReference type="Proteomes" id="UP000285610"/>
    </source>
</evidence>
<dbReference type="InterPro" id="IPR027417">
    <property type="entry name" value="P-loop_NTPase"/>
</dbReference>
<feature type="domain" description="AAA" evidence="1">
    <location>
        <begin position="25"/>
        <end position="165"/>
    </location>
</feature>
<dbReference type="Pfam" id="PF13173">
    <property type="entry name" value="AAA_14"/>
    <property type="match status" value="1"/>
</dbReference>
<protein>
    <submittedName>
        <fullName evidence="3">DUF4143 domain-containing protein</fullName>
    </submittedName>
</protein>
<evidence type="ECO:0000313" key="3">
    <source>
        <dbReference type="EMBL" id="RHM77670.1"/>
    </source>
</evidence>
<dbReference type="Pfam" id="PF13635">
    <property type="entry name" value="DUF4143"/>
    <property type="match status" value="1"/>
</dbReference>
<organism evidence="3 4">
    <name type="scientific">Mediterraneibacter gnavus</name>
    <name type="common">Ruminococcus gnavus</name>
    <dbReference type="NCBI Taxonomy" id="33038"/>
    <lineage>
        <taxon>Bacteria</taxon>
        <taxon>Bacillati</taxon>
        <taxon>Bacillota</taxon>
        <taxon>Clostridia</taxon>
        <taxon>Lachnospirales</taxon>
        <taxon>Lachnospiraceae</taxon>
        <taxon>Mediterraneibacter</taxon>
    </lineage>
</organism>
<dbReference type="PANTHER" id="PTHR33295">
    <property type="entry name" value="ATPASE"/>
    <property type="match status" value="1"/>
</dbReference>
<name>A0A415SAJ3_MEDGN</name>
<sequence>MQKYLKRQVYDDLLAWKKQEDRATLEVSGARQVGKTYIVNKFADEQYANKIYINLLDFSGELFLEHYEDLRKEIKDGYPCENPVYELIKRYDKNFEDTEDTIVIIDEIQESANIYNRIREFTRYLKSDFIITGSYLGRILNKEFKYSAGDLDSIEIQTLNFEEFLMAMDKHDLYSKFDLYGKSEENVYSELEQLYKIYTSIGGYPAVVLKYLETKSVEDSTTTLLKIIKLFVNESKRYFEDILDNAIYENMFSSIARILVKEKKGFEKDSFSEELQNIVVKDYSSNISKASVNRAIDWLYSSGIIGFAGKLVECNILDFKAKARCYFMDVGLAHYYLQHIGCDPGDIDGILSENFVYLDLKRRISHPSEIALEMPAFGTIGNGEIDFYVKTLKSGKTYAIEVKAGRKNSKTVQVLLEKQKADYILFTKGNTHGGIKENIYTIPIYGISKFKFE</sequence>
<dbReference type="AlphaFoldDB" id="A0A415SAJ3"/>
<dbReference type="SUPFAM" id="SSF52540">
    <property type="entry name" value="P-loop containing nucleoside triphosphate hydrolases"/>
    <property type="match status" value="1"/>
</dbReference>
<gene>
    <name evidence="3" type="ORF">DWZ50_06930</name>
</gene>
<evidence type="ECO:0000259" key="2">
    <source>
        <dbReference type="Pfam" id="PF13635"/>
    </source>
</evidence>
<dbReference type="PANTHER" id="PTHR33295:SF7">
    <property type="entry name" value="ATPASE"/>
    <property type="match status" value="1"/>
</dbReference>
<dbReference type="Proteomes" id="UP000285610">
    <property type="component" value="Unassembled WGS sequence"/>
</dbReference>
<reference evidence="3 4" key="1">
    <citation type="submission" date="2018-08" db="EMBL/GenBank/DDBJ databases">
        <title>A genome reference for cultivated species of the human gut microbiota.</title>
        <authorList>
            <person name="Zou Y."/>
            <person name="Xue W."/>
            <person name="Luo G."/>
        </authorList>
    </citation>
    <scope>NUCLEOTIDE SEQUENCE [LARGE SCALE GENOMIC DNA]</scope>
    <source>
        <strain evidence="3 4">AF33-12</strain>
    </source>
</reference>
<dbReference type="Gene3D" id="3.40.50.300">
    <property type="entry name" value="P-loop containing nucleotide triphosphate hydrolases"/>
    <property type="match status" value="1"/>
</dbReference>
<dbReference type="InterPro" id="IPR025420">
    <property type="entry name" value="DUF4143"/>
</dbReference>
<comment type="caution">
    <text evidence="3">The sequence shown here is derived from an EMBL/GenBank/DDBJ whole genome shotgun (WGS) entry which is preliminary data.</text>
</comment>